<evidence type="ECO:0000313" key="1">
    <source>
        <dbReference type="EMBL" id="PAN17846.1"/>
    </source>
</evidence>
<dbReference type="EMBL" id="CM008048">
    <property type="protein sequence ID" value="PAN17846.1"/>
    <property type="molecule type" value="Genomic_DNA"/>
</dbReference>
<gene>
    <name evidence="1" type="ORF">PAHAL_3G159000</name>
</gene>
<reference evidence="1" key="1">
    <citation type="submission" date="2018-04" db="EMBL/GenBank/DDBJ databases">
        <title>WGS assembly of Panicum hallii.</title>
        <authorList>
            <person name="Lovell J."/>
            <person name="Jenkins J."/>
            <person name="Lowry D."/>
            <person name="Mamidi S."/>
            <person name="Sreedasyam A."/>
            <person name="Weng X."/>
            <person name="Barry K."/>
            <person name="Bonette J."/>
            <person name="Campitelli B."/>
            <person name="Daum C."/>
            <person name="Gordon S."/>
            <person name="Gould B."/>
            <person name="Lipzen A."/>
            <person name="Macqueen A."/>
            <person name="Palacio-Mejia J."/>
            <person name="Plott C."/>
            <person name="Shakirov E."/>
            <person name="Shu S."/>
            <person name="Yoshinaga Y."/>
            <person name="Zane M."/>
            <person name="Rokhsar D."/>
            <person name="Grimwood J."/>
            <person name="Schmutz J."/>
            <person name="Juenger T."/>
        </authorList>
    </citation>
    <scope>NUCLEOTIDE SEQUENCE [LARGE SCALE GENOMIC DNA]</scope>
    <source>
        <strain evidence="1">FIL2</strain>
    </source>
</reference>
<sequence length="137" mass="15360">MLRPETSHFTEPFCGPAFVVAGVCFHQICAATWTDEHQENACRRAGFHSQPGGSSLELGRPRCQTSFTHSLASTPAAMRALRPRRQLRCTHSFAGRVLQATGSKWREVVSGLLLLCPFFCFKRGKNMREGKKEHAKR</sequence>
<proteinExistence type="predicted"/>
<name>A0A2S3H947_9POAL</name>
<dbReference type="AlphaFoldDB" id="A0A2S3H947"/>
<dbReference type="Proteomes" id="UP000243499">
    <property type="component" value="Chromosome 3"/>
</dbReference>
<dbReference type="Gramene" id="PAN17846">
    <property type="protein sequence ID" value="PAN17846"/>
    <property type="gene ID" value="PAHAL_3G159000"/>
</dbReference>
<accession>A0A2S3H947</accession>
<protein>
    <submittedName>
        <fullName evidence="1">Uncharacterized protein</fullName>
    </submittedName>
</protein>
<organism evidence="1">
    <name type="scientific">Panicum hallii</name>
    <dbReference type="NCBI Taxonomy" id="206008"/>
    <lineage>
        <taxon>Eukaryota</taxon>
        <taxon>Viridiplantae</taxon>
        <taxon>Streptophyta</taxon>
        <taxon>Embryophyta</taxon>
        <taxon>Tracheophyta</taxon>
        <taxon>Spermatophyta</taxon>
        <taxon>Magnoliopsida</taxon>
        <taxon>Liliopsida</taxon>
        <taxon>Poales</taxon>
        <taxon>Poaceae</taxon>
        <taxon>PACMAD clade</taxon>
        <taxon>Panicoideae</taxon>
        <taxon>Panicodae</taxon>
        <taxon>Paniceae</taxon>
        <taxon>Panicinae</taxon>
        <taxon>Panicum</taxon>
        <taxon>Panicum sect. Panicum</taxon>
    </lineage>
</organism>